<feature type="compositionally biased region" description="Basic and acidic residues" evidence="1">
    <location>
        <begin position="1"/>
        <end position="12"/>
    </location>
</feature>
<proteinExistence type="predicted"/>
<reference evidence="2" key="1">
    <citation type="submission" date="2015-10" db="EMBL/GenBank/DDBJ databases">
        <authorList>
            <person name="Gilbert D.G."/>
        </authorList>
    </citation>
    <scope>NUCLEOTIDE SEQUENCE</scope>
    <source>
        <strain evidence="2">Phyl III-seqv23</strain>
    </source>
</reference>
<dbReference type="AlphaFoldDB" id="A0A0S4TTI3"/>
<name>A0A0S4TTI3_RALSL</name>
<protein>
    <submittedName>
        <fullName evidence="2">Uncharacterized protein</fullName>
    </submittedName>
</protein>
<sequence>MEDAYRTAKNDDADPLSGLNTHGKQSDSHQRVRTHPIAGSRSPEGSTGPMPHTPLRIR</sequence>
<dbReference type="EMBL" id="LN899819">
    <property type="protein sequence ID" value="CUV12829.1"/>
    <property type="molecule type" value="Genomic_DNA"/>
</dbReference>
<feature type="region of interest" description="Disordered" evidence="1">
    <location>
        <begin position="1"/>
        <end position="58"/>
    </location>
</feature>
<accession>A0A0S4TTI3</accession>
<evidence type="ECO:0000313" key="2">
    <source>
        <dbReference type="EMBL" id="CUV12829.1"/>
    </source>
</evidence>
<gene>
    <name evidence="2" type="ORF">RUN39_v1_440008</name>
</gene>
<organism evidence="2">
    <name type="scientific">Ralstonia solanacearum</name>
    <name type="common">Pseudomonas solanacearum</name>
    <dbReference type="NCBI Taxonomy" id="305"/>
    <lineage>
        <taxon>Bacteria</taxon>
        <taxon>Pseudomonadati</taxon>
        <taxon>Pseudomonadota</taxon>
        <taxon>Betaproteobacteria</taxon>
        <taxon>Burkholderiales</taxon>
        <taxon>Burkholderiaceae</taxon>
        <taxon>Ralstonia</taxon>
        <taxon>Ralstonia solanacearum species complex</taxon>
    </lineage>
</organism>
<evidence type="ECO:0000256" key="1">
    <source>
        <dbReference type="SAM" id="MobiDB-lite"/>
    </source>
</evidence>